<accession>A0A8J8MV49</accession>
<feature type="transmembrane region" description="Helical" evidence="6">
    <location>
        <begin position="138"/>
        <end position="159"/>
    </location>
</feature>
<dbReference type="InterPro" id="IPR050189">
    <property type="entry name" value="MFS_Efflux_Transporters"/>
</dbReference>
<dbReference type="PANTHER" id="PTHR43124:SF3">
    <property type="entry name" value="CHLORAMPHENICOL EFFLUX PUMP RV0191"/>
    <property type="match status" value="1"/>
</dbReference>
<keyword evidence="4 6" id="KW-1133">Transmembrane helix</keyword>
<feature type="transmembrane region" description="Helical" evidence="6">
    <location>
        <begin position="165"/>
        <end position="182"/>
    </location>
</feature>
<dbReference type="PROSITE" id="PS50850">
    <property type="entry name" value="MFS"/>
    <property type="match status" value="1"/>
</dbReference>
<keyword evidence="3 6" id="KW-0812">Transmembrane</keyword>
<keyword evidence="2" id="KW-1003">Cell membrane</keyword>
<dbReference type="InterPro" id="IPR036259">
    <property type="entry name" value="MFS_trans_sf"/>
</dbReference>
<dbReference type="RefSeq" id="WP_211785275.1">
    <property type="nucleotide sequence ID" value="NZ_CP047290.1"/>
</dbReference>
<dbReference type="KEGG" id="fap:GR316_11415"/>
<dbReference type="Proteomes" id="UP000679284">
    <property type="component" value="Plasmid unnamed1"/>
</dbReference>
<dbReference type="Gene3D" id="1.20.1250.20">
    <property type="entry name" value="MFS general substrate transporter like domains"/>
    <property type="match status" value="1"/>
</dbReference>
<dbReference type="InterPro" id="IPR020846">
    <property type="entry name" value="MFS_dom"/>
</dbReference>
<evidence type="ECO:0000256" key="2">
    <source>
        <dbReference type="ARBA" id="ARBA00022475"/>
    </source>
</evidence>
<sequence length="382" mass="39569">MTPTQPLGTAGAFALLSAATLTIMVGSAIAPGLPSIAAQMGLGSNASWLITLPALGVIVFGAAAGRLIQNWGARRALIAGLMLYGVLGVLGAFLPGLWLVLADRFLLGGATALVMAGGTTLISEFYEGDARLTMLARQGMSIELGGVIFLAVGGVLAGFGWQAPFALYLLAWVFLALILTQIPRHAPIGAEAAAPTGPETGGLRDVYAAAGMSMLLFFIAIVTLPRQLADQGFSEAASGYYLSFISMVAVVAAGVMPRVIKRLRARRTLLLAFVLYGAGHAIYALQPALPGLIAAAICMGTGFAFSIPLANHEIVERSSRAERGRNLSRLSVAIFGGQFLSSFVELATTDTASTFLGGIILAVLILLILLATARLRTPAAAR</sequence>
<feature type="transmembrane region" description="Helical" evidence="6">
    <location>
        <begin position="291"/>
        <end position="310"/>
    </location>
</feature>
<feature type="transmembrane region" description="Helical" evidence="6">
    <location>
        <begin position="206"/>
        <end position="225"/>
    </location>
</feature>
<dbReference type="GO" id="GO:0022857">
    <property type="term" value="F:transmembrane transporter activity"/>
    <property type="evidence" value="ECO:0007669"/>
    <property type="project" value="InterPro"/>
</dbReference>
<feature type="transmembrane region" description="Helical" evidence="6">
    <location>
        <begin position="12"/>
        <end position="33"/>
    </location>
</feature>
<dbReference type="CDD" id="cd17473">
    <property type="entry name" value="MFS_arabinose_efflux_permease_like"/>
    <property type="match status" value="1"/>
</dbReference>
<name>A0A8J8MV49_9RHOB</name>
<dbReference type="Pfam" id="PF07690">
    <property type="entry name" value="MFS_1"/>
    <property type="match status" value="2"/>
</dbReference>
<comment type="subcellular location">
    <subcellularLocation>
        <location evidence="1">Cell membrane</location>
        <topology evidence="1">Multi-pass membrane protein</topology>
    </subcellularLocation>
</comment>
<feature type="transmembrane region" description="Helical" evidence="6">
    <location>
        <begin position="330"/>
        <end position="348"/>
    </location>
</feature>
<evidence type="ECO:0000256" key="1">
    <source>
        <dbReference type="ARBA" id="ARBA00004651"/>
    </source>
</evidence>
<evidence type="ECO:0000259" key="7">
    <source>
        <dbReference type="PROSITE" id="PS50850"/>
    </source>
</evidence>
<evidence type="ECO:0000313" key="9">
    <source>
        <dbReference type="Proteomes" id="UP000679284"/>
    </source>
</evidence>
<feature type="transmembrane region" description="Helical" evidence="6">
    <location>
        <begin position="268"/>
        <end position="285"/>
    </location>
</feature>
<feature type="transmembrane region" description="Helical" evidence="6">
    <location>
        <begin position="354"/>
        <end position="373"/>
    </location>
</feature>
<geneLocation type="plasmid" evidence="8 9">
    <name>unnamed1</name>
</geneLocation>
<feature type="transmembrane region" description="Helical" evidence="6">
    <location>
        <begin position="105"/>
        <end position="126"/>
    </location>
</feature>
<dbReference type="SUPFAM" id="SSF103473">
    <property type="entry name" value="MFS general substrate transporter"/>
    <property type="match status" value="1"/>
</dbReference>
<gene>
    <name evidence="8" type="ORF">GR316_11415</name>
</gene>
<feature type="domain" description="Major facilitator superfamily (MFS) profile" evidence="7">
    <location>
        <begin position="6"/>
        <end position="376"/>
    </location>
</feature>
<feature type="transmembrane region" description="Helical" evidence="6">
    <location>
        <begin position="76"/>
        <end position="99"/>
    </location>
</feature>
<dbReference type="PANTHER" id="PTHR43124">
    <property type="entry name" value="PURINE EFFLUX PUMP PBUE"/>
    <property type="match status" value="1"/>
</dbReference>
<keyword evidence="8" id="KW-0614">Plasmid</keyword>
<keyword evidence="5 6" id="KW-0472">Membrane</keyword>
<protein>
    <submittedName>
        <fullName evidence="8">MFS transporter</fullName>
    </submittedName>
</protein>
<dbReference type="AlphaFoldDB" id="A0A8J8MV49"/>
<feature type="transmembrane region" description="Helical" evidence="6">
    <location>
        <begin position="237"/>
        <end position="256"/>
    </location>
</feature>
<organism evidence="8 9">
    <name type="scientific">Falsirhodobacter algicola</name>
    <dbReference type="NCBI Taxonomy" id="2692330"/>
    <lineage>
        <taxon>Bacteria</taxon>
        <taxon>Pseudomonadati</taxon>
        <taxon>Pseudomonadota</taxon>
        <taxon>Alphaproteobacteria</taxon>
        <taxon>Rhodobacterales</taxon>
        <taxon>Paracoccaceae</taxon>
        <taxon>Falsirhodobacter</taxon>
    </lineage>
</organism>
<evidence type="ECO:0000256" key="6">
    <source>
        <dbReference type="SAM" id="Phobius"/>
    </source>
</evidence>
<keyword evidence="9" id="KW-1185">Reference proteome</keyword>
<evidence type="ECO:0000313" key="8">
    <source>
        <dbReference type="EMBL" id="QUS36996.1"/>
    </source>
</evidence>
<evidence type="ECO:0000256" key="4">
    <source>
        <dbReference type="ARBA" id="ARBA00022989"/>
    </source>
</evidence>
<evidence type="ECO:0000256" key="3">
    <source>
        <dbReference type="ARBA" id="ARBA00022692"/>
    </source>
</evidence>
<reference evidence="8" key="1">
    <citation type="submission" date="2020-01" db="EMBL/GenBank/DDBJ databases">
        <authorList>
            <person name="Yang Y."/>
            <person name="Kwon Y.M."/>
        </authorList>
    </citation>
    <scope>NUCLEOTIDE SEQUENCE</scope>
    <source>
        <strain evidence="8">PG104</strain>
        <plasmid evidence="8">unnamed1</plasmid>
    </source>
</reference>
<evidence type="ECO:0000256" key="5">
    <source>
        <dbReference type="ARBA" id="ARBA00023136"/>
    </source>
</evidence>
<dbReference type="GO" id="GO:0005886">
    <property type="term" value="C:plasma membrane"/>
    <property type="evidence" value="ECO:0007669"/>
    <property type="project" value="UniProtKB-SubCell"/>
</dbReference>
<feature type="transmembrane region" description="Helical" evidence="6">
    <location>
        <begin position="45"/>
        <end position="64"/>
    </location>
</feature>
<dbReference type="EMBL" id="CP047290">
    <property type="protein sequence ID" value="QUS36996.1"/>
    <property type="molecule type" value="Genomic_DNA"/>
</dbReference>
<proteinExistence type="predicted"/>
<dbReference type="InterPro" id="IPR011701">
    <property type="entry name" value="MFS"/>
</dbReference>